<dbReference type="Proteomes" id="UP000828390">
    <property type="component" value="Unassembled WGS sequence"/>
</dbReference>
<organism evidence="11 12">
    <name type="scientific">Dreissena polymorpha</name>
    <name type="common">Zebra mussel</name>
    <name type="synonym">Mytilus polymorpha</name>
    <dbReference type="NCBI Taxonomy" id="45954"/>
    <lineage>
        <taxon>Eukaryota</taxon>
        <taxon>Metazoa</taxon>
        <taxon>Spiralia</taxon>
        <taxon>Lophotrochozoa</taxon>
        <taxon>Mollusca</taxon>
        <taxon>Bivalvia</taxon>
        <taxon>Autobranchia</taxon>
        <taxon>Heteroconchia</taxon>
        <taxon>Euheterodonta</taxon>
        <taxon>Imparidentia</taxon>
        <taxon>Neoheterodontei</taxon>
        <taxon>Myida</taxon>
        <taxon>Dreissenoidea</taxon>
        <taxon>Dreissenidae</taxon>
        <taxon>Dreissena</taxon>
    </lineage>
</organism>
<evidence type="ECO:0000313" key="12">
    <source>
        <dbReference type="Proteomes" id="UP000828390"/>
    </source>
</evidence>
<dbReference type="InterPro" id="IPR026571">
    <property type="entry name" value="Tmem186"/>
</dbReference>
<proteinExistence type="inferred from homology"/>
<dbReference type="GO" id="GO:0005743">
    <property type="term" value="C:mitochondrial inner membrane"/>
    <property type="evidence" value="ECO:0007669"/>
    <property type="project" value="UniProtKB-SubCell"/>
</dbReference>
<keyword evidence="4 10" id="KW-0812">Transmembrane</keyword>
<comment type="caution">
    <text evidence="11">The sequence shown here is derived from an EMBL/GenBank/DDBJ whole genome shotgun (WGS) entry which is preliminary data.</text>
</comment>
<protein>
    <recommendedName>
        <fullName evidence="3">Transmembrane protein 186</fullName>
    </recommendedName>
</protein>
<reference evidence="11" key="2">
    <citation type="submission" date="2020-11" db="EMBL/GenBank/DDBJ databases">
        <authorList>
            <person name="McCartney M.A."/>
            <person name="Auch B."/>
            <person name="Kono T."/>
            <person name="Mallez S."/>
            <person name="Becker A."/>
            <person name="Gohl D.M."/>
            <person name="Silverstein K.A.T."/>
            <person name="Koren S."/>
            <person name="Bechman K.B."/>
            <person name="Herman A."/>
            <person name="Abrahante J.E."/>
            <person name="Garbe J."/>
        </authorList>
    </citation>
    <scope>NUCLEOTIDE SEQUENCE</scope>
    <source>
        <strain evidence="11">Duluth1</strain>
        <tissue evidence="11">Whole animal</tissue>
    </source>
</reference>
<name>A0A9D4MN05_DREPO</name>
<evidence type="ECO:0000256" key="1">
    <source>
        <dbReference type="ARBA" id="ARBA00004448"/>
    </source>
</evidence>
<dbReference type="PANTHER" id="PTHR13603:SF1">
    <property type="entry name" value="TRANSMEMBRANE PROTEIN 186"/>
    <property type="match status" value="1"/>
</dbReference>
<feature type="region of interest" description="Disordered" evidence="9">
    <location>
        <begin position="70"/>
        <end position="89"/>
    </location>
</feature>
<gene>
    <name evidence="11" type="ORF">DPMN_003208</name>
</gene>
<keyword evidence="12" id="KW-1185">Reference proteome</keyword>
<evidence type="ECO:0000256" key="4">
    <source>
        <dbReference type="ARBA" id="ARBA00022692"/>
    </source>
</evidence>
<comment type="similarity">
    <text evidence="2">Belongs to the TMEM186 family.</text>
</comment>
<evidence type="ECO:0000256" key="6">
    <source>
        <dbReference type="ARBA" id="ARBA00022989"/>
    </source>
</evidence>
<feature type="transmembrane region" description="Helical" evidence="10">
    <location>
        <begin position="146"/>
        <end position="164"/>
    </location>
</feature>
<dbReference type="AlphaFoldDB" id="A0A9D4MN05"/>
<accession>A0A9D4MN05</accession>
<dbReference type="EMBL" id="JAIWYP010000001">
    <property type="protein sequence ID" value="KAH3879306.1"/>
    <property type="molecule type" value="Genomic_DNA"/>
</dbReference>
<evidence type="ECO:0000313" key="11">
    <source>
        <dbReference type="EMBL" id="KAH3879306.1"/>
    </source>
</evidence>
<evidence type="ECO:0000256" key="2">
    <source>
        <dbReference type="ARBA" id="ARBA00007020"/>
    </source>
</evidence>
<evidence type="ECO:0000256" key="3">
    <source>
        <dbReference type="ARBA" id="ARBA00014604"/>
    </source>
</evidence>
<keyword evidence="8 10" id="KW-0472">Membrane</keyword>
<keyword evidence="5" id="KW-0999">Mitochondrion inner membrane</keyword>
<evidence type="ECO:0000256" key="8">
    <source>
        <dbReference type="ARBA" id="ARBA00023136"/>
    </source>
</evidence>
<evidence type="ECO:0000256" key="10">
    <source>
        <dbReference type="SAM" id="Phobius"/>
    </source>
</evidence>
<comment type="subcellular location">
    <subcellularLocation>
        <location evidence="1">Mitochondrion inner membrane</location>
        <topology evidence="1">Multi-pass membrane protein</topology>
    </subcellularLocation>
</comment>
<sequence length="256" mass="29243">MVPRLHNCEKLILPVMLLRRGLSINRSLPIHEIILIEHRRCLSTVYLKRIHAAFSTTNSFFQSIAGTNGTDPSHLPSSQARETDNFDSKTNNVVKSSESDGLKLIYSSPKLSAARKVQHRQILQLALAISVPYLCFSFGYPVGTVALVSAGFLLLSQILSYSAWKARKTILLMYLDERNKTVKMSFVDWRGRRVDVVKNVSDIVPVMDIEQKLLKKKIFVVKTYQQDKYLLSFESYTVEEKDQLKKVIGNFSRFNQ</sequence>
<evidence type="ECO:0000256" key="5">
    <source>
        <dbReference type="ARBA" id="ARBA00022792"/>
    </source>
</evidence>
<feature type="compositionally biased region" description="Polar residues" evidence="9">
    <location>
        <begin position="70"/>
        <end position="80"/>
    </location>
</feature>
<keyword evidence="6 10" id="KW-1133">Transmembrane helix</keyword>
<evidence type="ECO:0000256" key="9">
    <source>
        <dbReference type="SAM" id="MobiDB-lite"/>
    </source>
</evidence>
<keyword evidence="7" id="KW-0496">Mitochondrion</keyword>
<evidence type="ECO:0000256" key="7">
    <source>
        <dbReference type="ARBA" id="ARBA00023128"/>
    </source>
</evidence>
<dbReference type="PANTHER" id="PTHR13603">
    <property type="entry name" value="TRANSMEMBRANE PROTEIN 186"/>
    <property type="match status" value="1"/>
</dbReference>
<reference evidence="11" key="1">
    <citation type="journal article" date="2019" name="bioRxiv">
        <title>The Genome of the Zebra Mussel, Dreissena polymorpha: A Resource for Invasive Species Research.</title>
        <authorList>
            <person name="McCartney M.A."/>
            <person name="Auch B."/>
            <person name="Kono T."/>
            <person name="Mallez S."/>
            <person name="Zhang Y."/>
            <person name="Obille A."/>
            <person name="Becker A."/>
            <person name="Abrahante J.E."/>
            <person name="Garbe J."/>
            <person name="Badalamenti J.P."/>
            <person name="Herman A."/>
            <person name="Mangelson H."/>
            <person name="Liachko I."/>
            <person name="Sullivan S."/>
            <person name="Sone E.D."/>
            <person name="Koren S."/>
            <person name="Silverstein K.A.T."/>
            <person name="Beckman K.B."/>
            <person name="Gohl D.M."/>
        </authorList>
    </citation>
    <scope>NUCLEOTIDE SEQUENCE</scope>
    <source>
        <strain evidence="11">Duluth1</strain>
        <tissue evidence="11">Whole animal</tissue>
    </source>
</reference>